<accession>A0A9N9K488</accession>
<dbReference type="PANTHER" id="PTHR46919">
    <property type="entry name" value="ZINC FINGER, C3HC4 TYPE (RING FINGER) FAMILY PROTEIN"/>
    <property type="match status" value="1"/>
</dbReference>
<feature type="non-terminal residue" evidence="1">
    <location>
        <position position="1"/>
    </location>
</feature>
<dbReference type="OrthoDB" id="1262810at2759"/>
<keyword evidence="2" id="KW-1185">Reference proteome</keyword>
<gene>
    <name evidence="1" type="ORF">DERYTH_LOCUS24754</name>
</gene>
<dbReference type="PANTHER" id="PTHR46919:SF2">
    <property type="entry name" value="SACSIN"/>
    <property type="match status" value="1"/>
</dbReference>
<sequence>ETFEAWLVCTGGKPITGDLELREFSRNERLTAHGGIAAILARSNNESLKNPLDLTNPPNLNGKEYAYIPCSGTGLNVHINGNFSLSKDRMIILHNNVDGKWNKYIYFKVLPPLHVKLLCEIARINHEHFKDSNIKPENFGSCITKNFWPFGKVKQGNLYYDYALNVLQNLGESKVFWTEAKGGNFVSLNDAYFSEENDPIIADILAEYGNSTVKVDKTILNRFKEGTIKYKPISPAVVYESLHTNNNILQSVSQKNRLILLKFVLRDEKLYSQLIGLQLVPLKDCSFGKFGQRTYYMENKKDQDLFPKSGPSRFICDLDDELNRVFESDNFSRITNIKKLGPAGVLDLLAEELPKEQEICLNLSSQDIPNLEWLDKILEKMEWGSRLNDKLSEYPLFPVKILSTGKVKLVRINPSNPLLVYPENPDEILVHTLEKMGICFTKIKLNNKNTKSEFWTKRVIKWDYTNAFESIKRKQESQNITM</sequence>
<organism evidence="1 2">
    <name type="scientific">Dentiscutata erythropus</name>
    <dbReference type="NCBI Taxonomy" id="1348616"/>
    <lineage>
        <taxon>Eukaryota</taxon>
        <taxon>Fungi</taxon>
        <taxon>Fungi incertae sedis</taxon>
        <taxon>Mucoromycota</taxon>
        <taxon>Glomeromycotina</taxon>
        <taxon>Glomeromycetes</taxon>
        <taxon>Diversisporales</taxon>
        <taxon>Gigasporaceae</taxon>
        <taxon>Dentiscutata</taxon>
    </lineage>
</organism>
<evidence type="ECO:0000313" key="2">
    <source>
        <dbReference type="Proteomes" id="UP000789405"/>
    </source>
</evidence>
<feature type="non-terminal residue" evidence="1">
    <location>
        <position position="482"/>
    </location>
</feature>
<dbReference type="Proteomes" id="UP000789405">
    <property type="component" value="Unassembled WGS sequence"/>
</dbReference>
<name>A0A9N9K488_9GLOM</name>
<comment type="caution">
    <text evidence="1">The sequence shown here is derived from an EMBL/GenBank/DDBJ whole genome shotgun (WGS) entry which is preliminary data.</text>
</comment>
<reference evidence="1" key="1">
    <citation type="submission" date="2021-06" db="EMBL/GenBank/DDBJ databases">
        <authorList>
            <person name="Kallberg Y."/>
            <person name="Tangrot J."/>
            <person name="Rosling A."/>
        </authorList>
    </citation>
    <scope>NUCLEOTIDE SEQUENCE</scope>
    <source>
        <strain evidence="1">MA453B</strain>
    </source>
</reference>
<evidence type="ECO:0000313" key="1">
    <source>
        <dbReference type="EMBL" id="CAG8807815.1"/>
    </source>
</evidence>
<dbReference type="EMBL" id="CAJVPY010042996">
    <property type="protein sequence ID" value="CAG8807815.1"/>
    <property type="molecule type" value="Genomic_DNA"/>
</dbReference>
<proteinExistence type="predicted"/>
<dbReference type="AlphaFoldDB" id="A0A9N9K488"/>
<protein>
    <submittedName>
        <fullName evidence="1">4635_t:CDS:1</fullName>
    </submittedName>
</protein>